<keyword evidence="4 5" id="KW-0472">Membrane</keyword>
<evidence type="ECO:0000256" key="1">
    <source>
        <dbReference type="ARBA" id="ARBA00004141"/>
    </source>
</evidence>
<evidence type="ECO:0000259" key="6">
    <source>
        <dbReference type="Pfam" id="PF26616"/>
    </source>
</evidence>
<dbReference type="GeneID" id="34615883"/>
<feature type="transmembrane region" description="Helical" evidence="5">
    <location>
        <begin position="374"/>
        <end position="395"/>
    </location>
</feature>
<comment type="subcellular location">
    <subcellularLocation>
        <location evidence="1">Membrane</location>
        <topology evidence="1">Multi-pass membrane protein</topology>
    </subcellularLocation>
</comment>
<evidence type="ECO:0000256" key="2">
    <source>
        <dbReference type="ARBA" id="ARBA00022692"/>
    </source>
</evidence>
<organism evidence="7 8">
    <name type="scientific">Penicilliopsis zonata CBS 506.65</name>
    <dbReference type="NCBI Taxonomy" id="1073090"/>
    <lineage>
        <taxon>Eukaryota</taxon>
        <taxon>Fungi</taxon>
        <taxon>Dikarya</taxon>
        <taxon>Ascomycota</taxon>
        <taxon>Pezizomycotina</taxon>
        <taxon>Eurotiomycetes</taxon>
        <taxon>Eurotiomycetidae</taxon>
        <taxon>Eurotiales</taxon>
        <taxon>Aspergillaceae</taxon>
        <taxon>Penicilliopsis</taxon>
    </lineage>
</organism>
<dbReference type="Pfam" id="PF26616">
    <property type="entry name" value="CorA-like"/>
    <property type="match status" value="1"/>
</dbReference>
<dbReference type="InterPro" id="IPR045863">
    <property type="entry name" value="CorA_TM1_TM2"/>
</dbReference>
<dbReference type="OrthoDB" id="5396681at2759"/>
<dbReference type="AlphaFoldDB" id="A0A1L9SFZ2"/>
<dbReference type="GO" id="GO:0046873">
    <property type="term" value="F:metal ion transmembrane transporter activity"/>
    <property type="evidence" value="ECO:0007669"/>
    <property type="project" value="InterPro"/>
</dbReference>
<dbReference type="SUPFAM" id="SSF144083">
    <property type="entry name" value="Magnesium transport protein CorA, transmembrane region"/>
    <property type="match status" value="1"/>
</dbReference>
<gene>
    <name evidence="7" type="ORF">ASPZODRAFT_67019</name>
</gene>
<keyword evidence="8" id="KW-1185">Reference proteome</keyword>
<evidence type="ECO:0000313" key="7">
    <source>
        <dbReference type="EMBL" id="OJJ46048.1"/>
    </source>
</evidence>
<protein>
    <recommendedName>
        <fullName evidence="6">CorA-like transporter domain-containing protein</fullName>
    </recommendedName>
</protein>
<dbReference type="Gene3D" id="1.20.58.340">
    <property type="entry name" value="Magnesium transport protein CorA, transmembrane region"/>
    <property type="match status" value="1"/>
</dbReference>
<dbReference type="EMBL" id="KV878343">
    <property type="protein sequence ID" value="OJJ46048.1"/>
    <property type="molecule type" value="Genomic_DNA"/>
</dbReference>
<sequence length="457" mass="52342">MSVLSDPFSLAPYPEDYWTRIESRRCCKGTGASFKVNCVDVDSAQQATTTEFKTVAELQSYASISEANKRRSFKTRVISIDQANSWRPLNITKEMLEEVMKFAFISAEFLEIALCFFEKSVSLEESFSSAPLFKCNADSIEIAYICKYVFFKPNDEEKDPWSLRQTGVFQRYDLRTKQSTWVFLHPTKKSLFQTRLEQIVTSQQECLKLQAHPLLLHNVLLSTVFPQWRECLAYYEHKVLRSSTSTMTVHVQDSLQIDHQTLKSVRFVENRCQSFQTIFHSLGKLFETVRKANNALLGARILEPPEKQALDQLLDNYLTHLDAYRRNAAYLQGWAARTAQLVIDTLSLINARTVQAQSEYMLSLTKSAVDDSTAVRVITIATLIYLPPTFMATVLGMNPFFNEDSHNNLVVSHQFWIFVVCSVLLTVLTAAAVLYWWIRRRKLYGGFGQDDKAALSV</sequence>
<keyword evidence="3 5" id="KW-1133">Transmembrane helix</keyword>
<dbReference type="GO" id="GO:0016020">
    <property type="term" value="C:membrane"/>
    <property type="evidence" value="ECO:0007669"/>
    <property type="project" value="UniProtKB-SubCell"/>
</dbReference>
<proteinExistence type="predicted"/>
<dbReference type="VEuPathDB" id="FungiDB:ASPZODRAFT_67019"/>
<evidence type="ECO:0000313" key="8">
    <source>
        <dbReference type="Proteomes" id="UP000184188"/>
    </source>
</evidence>
<evidence type="ECO:0000256" key="5">
    <source>
        <dbReference type="SAM" id="Phobius"/>
    </source>
</evidence>
<name>A0A1L9SFZ2_9EURO</name>
<evidence type="ECO:0000256" key="4">
    <source>
        <dbReference type="ARBA" id="ARBA00023136"/>
    </source>
</evidence>
<reference evidence="8" key="1">
    <citation type="journal article" date="2017" name="Genome Biol.">
        <title>Comparative genomics reveals high biological diversity and specific adaptations in the industrially and medically important fungal genus Aspergillus.</title>
        <authorList>
            <person name="de Vries R.P."/>
            <person name="Riley R."/>
            <person name="Wiebenga A."/>
            <person name="Aguilar-Osorio G."/>
            <person name="Amillis S."/>
            <person name="Uchima C.A."/>
            <person name="Anderluh G."/>
            <person name="Asadollahi M."/>
            <person name="Askin M."/>
            <person name="Barry K."/>
            <person name="Battaglia E."/>
            <person name="Bayram O."/>
            <person name="Benocci T."/>
            <person name="Braus-Stromeyer S.A."/>
            <person name="Caldana C."/>
            <person name="Canovas D."/>
            <person name="Cerqueira G.C."/>
            <person name="Chen F."/>
            <person name="Chen W."/>
            <person name="Choi C."/>
            <person name="Clum A."/>
            <person name="Dos Santos R.A."/>
            <person name="Damasio A.R."/>
            <person name="Diallinas G."/>
            <person name="Emri T."/>
            <person name="Fekete E."/>
            <person name="Flipphi M."/>
            <person name="Freyberg S."/>
            <person name="Gallo A."/>
            <person name="Gournas C."/>
            <person name="Habgood R."/>
            <person name="Hainaut M."/>
            <person name="Harispe M.L."/>
            <person name="Henrissat B."/>
            <person name="Hilden K.S."/>
            <person name="Hope R."/>
            <person name="Hossain A."/>
            <person name="Karabika E."/>
            <person name="Karaffa L."/>
            <person name="Karanyi Z."/>
            <person name="Krasevec N."/>
            <person name="Kuo A."/>
            <person name="Kusch H."/>
            <person name="LaButti K."/>
            <person name="Lagendijk E.L."/>
            <person name="Lapidus A."/>
            <person name="Levasseur A."/>
            <person name="Lindquist E."/>
            <person name="Lipzen A."/>
            <person name="Logrieco A.F."/>
            <person name="MacCabe A."/>
            <person name="Maekelae M.R."/>
            <person name="Malavazi I."/>
            <person name="Melin P."/>
            <person name="Meyer V."/>
            <person name="Mielnichuk N."/>
            <person name="Miskei M."/>
            <person name="Molnar A.P."/>
            <person name="Mule G."/>
            <person name="Ngan C.Y."/>
            <person name="Orejas M."/>
            <person name="Orosz E."/>
            <person name="Ouedraogo J.P."/>
            <person name="Overkamp K.M."/>
            <person name="Park H.-S."/>
            <person name="Perrone G."/>
            <person name="Piumi F."/>
            <person name="Punt P.J."/>
            <person name="Ram A.F."/>
            <person name="Ramon A."/>
            <person name="Rauscher S."/>
            <person name="Record E."/>
            <person name="Riano-Pachon D.M."/>
            <person name="Robert V."/>
            <person name="Roehrig J."/>
            <person name="Ruller R."/>
            <person name="Salamov A."/>
            <person name="Salih N.S."/>
            <person name="Samson R.A."/>
            <person name="Sandor E."/>
            <person name="Sanguinetti M."/>
            <person name="Schuetze T."/>
            <person name="Sepcic K."/>
            <person name="Shelest E."/>
            <person name="Sherlock G."/>
            <person name="Sophianopoulou V."/>
            <person name="Squina F.M."/>
            <person name="Sun H."/>
            <person name="Susca A."/>
            <person name="Todd R.B."/>
            <person name="Tsang A."/>
            <person name="Unkles S.E."/>
            <person name="van de Wiele N."/>
            <person name="van Rossen-Uffink D."/>
            <person name="Oliveira J.V."/>
            <person name="Vesth T.C."/>
            <person name="Visser J."/>
            <person name="Yu J.-H."/>
            <person name="Zhou M."/>
            <person name="Andersen M.R."/>
            <person name="Archer D.B."/>
            <person name="Baker S.E."/>
            <person name="Benoit I."/>
            <person name="Brakhage A.A."/>
            <person name="Braus G.H."/>
            <person name="Fischer R."/>
            <person name="Frisvad J.C."/>
            <person name="Goldman G.H."/>
            <person name="Houbraken J."/>
            <person name="Oakley B."/>
            <person name="Pocsi I."/>
            <person name="Scazzocchio C."/>
            <person name="Seiboth B."/>
            <person name="vanKuyk P.A."/>
            <person name="Wortman J."/>
            <person name="Dyer P.S."/>
            <person name="Grigoriev I.V."/>
        </authorList>
    </citation>
    <scope>NUCLEOTIDE SEQUENCE [LARGE SCALE GENOMIC DNA]</scope>
    <source>
        <strain evidence="8">CBS 506.65</strain>
    </source>
</reference>
<dbReference type="Proteomes" id="UP000184188">
    <property type="component" value="Unassembled WGS sequence"/>
</dbReference>
<feature type="transmembrane region" description="Helical" evidence="5">
    <location>
        <begin position="415"/>
        <end position="438"/>
    </location>
</feature>
<dbReference type="InterPro" id="IPR002523">
    <property type="entry name" value="MgTranspt_CorA/ZnTranspt_ZntB"/>
</dbReference>
<dbReference type="Pfam" id="PF01544">
    <property type="entry name" value="CorA"/>
    <property type="match status" value="1"/>
</dbReference>
<dbReference type="STRING" id="1073090.A0A1L9SFZ2"/>
<dbReference type="RefSeq" id="XP_022580558.1">
    <property type="nucleotide sequence ID" value="XM_022729419.1"/>
</dbReference>
<accession>A0A1L9SFZ2</accession>
<evidence type="ECO:0000256" key="3">
    <source>
        <dbReference type="ARBA" id="ARBA00022989"/>
    </source>
</evidence>
<dbReference type="InterPro" id="IPR058257">
    <property type="entry name" value="CorA-like_dom"/>
</dbReference>
<feature type="domain" description="CorA-like transporter" evidence="6">
    <location>
        <begin position="33"/>
        <end position="239"/>
    </location>
</feature>
<keyword evidence="2 5" id="KW-0812">Transmembrane</keyword>